<evidence type="ECO:0000256" key="9">
    <source>
        <dbReference type="ARBA" id="ARBA00023235"/>
    </source>
</evidence>
<comment type="subcellular location">
    <subcellularLocation>
        <location evidence="10">Cytoplasm</location>
    </subcellularLocation>
</comment>
<dbReference type="FunFam" id="3.30.565.10:FF:000002">
    <property type="entry name" value="DNA gyrase subunit B"/>
    <property type="match status" value="1"/>
</dbReference>
<dbReference type="CDD" id="cd16928">
    <property type="entry name" value="HATPase_GyrB-like"/>
    <property type="match status" value="1"/>
</dbReference>
<comment type="similarity">
    <text evidence="2 10">Belongs to the type II topoisomerase GyrB family.</text>
</comment>
<organism evidence="12 13">
    <name type="scientific">Marine Group III euryarchaeote CG-Epi1</name>
    <dbReference type="NCBI Taxonomy" id="1888995"/>
    <lineage>
        <taxon>Archaea</taxon>
        <taxon>Methanobacteriati</taxon>
        <taxon>Thermoplasmatota</taxon>
        <taxon>Thermoplasmata</taxon>
        <taxon>Candidatus Thermoprofundales</taxon>
    </lineage>
</organism>
<dbReference type="Pfam" id="PF02518">
    <property type="entry name" value="HATPase_c"/>
    <property type="match status" value="1"/>
</dbReference>
<dbReference type="InterPro" id="IPR006171">
    <property type="entry name" value="TOPRIM_dom"/>
</dbReference>
<dbReference type="SUPFAM" id="SSF54211">
    <property type="entry name" value="Ribosomal protein S5 domain 2-like"/>
    <property type="match status" value="1"/>
</dbReference>
<dbReference type="InterPro" id="IPR013759">
    <property type="entry name" value="Topo_IIA_B_C"/>
</dbReference>
<evidence type="ECO:0000256" key="2">
    <source>
        <dbReference type="ARBA" id="ARBA00010708"/>
    </source>
</evidence>
<evidence type="ECO:0000256" key="3">
    <source>
        <dbReference type="ARBA" id="ARBA00022723"/>
    </source>
</evidence>
<dbReference type="InterPro" id="IPR013506">
    <property type="entry name" value="Topo_IIA_bsu_dom2"/>
</dbReference>
<dbReference type="PANTHER" id="PTHR45866:SF1">
    <property type="entry name" value="DNA GYRASE SUBUNIT B, MITOCHONDRIAL"/>
    <property type="match status" value="1"/>
</dbReference>
<comment type="miscellaneous">
    <text evidence="10">Few gyrases are as efficient as E.coli at forming negative supercoils. Not all organisms have 2 type II topoisomerases; in organisms with a single type II topoisomerase this enzyme also has to decatenate newly replicated chromosomes.</text>
</comment>
<feature type="binding site" evidence="10">
    <location>
        <position position="506"/>
    </location>
    <ligand>
        <name>Mg(2+)</name>
        <dbReference type="ChEBI" id="CHEBI:18420"/>
        <label>2</label>
    </ligand>
</feature>
<dbReference type="GO" id="GO:0034335">
    <property type="term" value="F:DNA negative supercoiling activity"/>
    <property type="evidence" value="ECO:0007669"/>
    <property type="project" value="UniProtKB-ARBA"/>
</dbReference>
<dbReference type="PRINTS" id="PR00418">
    <property type="entry name" value="TPI2FAMILY"/>
</dbReference>
<dbReference type="Proteomes" id="UP000183080">
    <property type="component" value="Unassembled WGS sequence"/>
</dbReference>
<dbReference type="GO" id="GO:0003677">
    <property type="term" value="F:DNA binding"/>
    <property type="evidence" value="ECO:0007669"/>
    <property type="project" value="UniProtKB-KW"/>
</dbReference>
<dbReference type="InterPro" id="IPR020568">
    <property type="entry name" value="Ribosomal_Su5_D2-typ_SF"/>
</dbReference>
<evidence type="ECO:0000313" key="12">
    <source>
        <dbReference type="EMBL" id="OIR21263.1"/>
    </source>
</evidence>
<evidence type="ECO:0000256" key="7">
    <source>
        <dbReference type="ARBA" id="ARBA00023029"/>
    </source>
</evidence>
<dbReference type="Gene3D" id="3.40.50.670">
    <property type="match status" value="1"/>
</dbReference>
<evidence type="ECO:0000259" key="11">
    <source>
        <dbReference type="PROSITE" id="PS50880"/>
    </source>
</evidence>
<sequence length="639" mass="70696">MPENSEDYKADQIQVLEGLEAVRKRPSMYIGSTSEAGLHHLVYEVVDNSVDEAMNGHCDSIDVVLHTDGSCSVTDNGRGIPIDPHPVYKVPAVEIVMTKLHAGGKFDSDTYKVSGGLHGVGVSVVNALSTKASVEIHRDGGSYTQTYRRGNLDSDLKRLGDSDKNGTCVRFTPDETIFETVDFDYQTLRYRLRELAYLNAGITINLREEIENGKSDKFFYEGGISEYVKFLNKGKTSLMSNPMFVTGEKDQIQVEAALQWTSAFRENIHTFTNNIATREGGTHLSGLKTALTRTINSVARKRKQLKEKDSALEGNDVREGLTAILSIKVPDPQFEGQTKTKLGNSEVKGIVDKIMTEALSNYFAENPSDTQIIISKCIQAFQAREAAKKARDLTRRKGILEGGGLPGKLADCQSKDPSESELFIVEGDSAGGTAKQGRDRATQAILPLRGKILNVEKSRIDKILANNEVMALITAMGCSITGVEEEDEFELEKARYHKLIIMTDADVDGAHIRTLLLTFLYRHMKGLIDAGYVYVAQPPLYKVSKGKKMSYAYDDVQLERLLTEYGSGASVQRYKGLGEMNAIQLWDTTMDPSRRTLLKVEIEDAELADKAFVELMGDDVQPRREYIEANATAVANLDI</sequence>
<dbReference type="Pfam" id="PF00986">
    <property type="entry name" value="DNA_gyraseB_C"/>
    <property type="match status" value="1"/>
</dbReference>
<proteinExistence type="inferred from homology"/>
<feature type="site" description="Interaction with DNA" evidence="10">
    <location>
        <position position="451"/>
    </location>
</feature>
<dbReference type="InterPro" id="IPR003594">
    <property type="entry name" value="HATPase_dom"/>
</dbReference>
<dbReference type="CDD" id="cd00822">
    <property type="entry name" value="TopoII_Trans_DNA_gyrase"/>
    <property type="match status" value="1"/>
</dbReference>
<dbReference type="InterPro" id="IPR018522">
    <property type="entry name" value="TopoIIA_CS"/>
</dbReference>
<evidence type="ECO:0000256" key="8">
    <source>
        <dbReference type="ARBA" id="ARBA00023125"/>
    </source>
</evidence>
<keyword evidence="4 10" id="KW-0547">Nucleotide-binding</keyword>
<dbReference type="GO" id="GO:0005694">
    <property type="term" value="C:chromosome"/>
    <property type="evidence" value="ECO:0007669"/>
    <property type="project" value="InterPro"/>
</dbReference>
<keyword evidence="7 10" id="KW-0799">Topoisomerase</keyword>
<comment type="catalytic activity">
    <reaction evidence="1 10">
        <text>ATP-dependent breakage, passage and rejoining of double-stranded DNA.</text>
        <dbReference type="EC" id="5.6.2.2"/>
    </reaction>
</comment>
<dbReference type="GO" id="GO:0006265">
    <property type="term" value="P:DNA topological change"/>
    <property type="evidence" value="ECO:0007669"/>
    <property type="project" value="UniProtKB-UniRule"/>
</dbReference>
<dbReference type="NCBIfam" id="NF011501">
    <property type="entry name" value="PRK14939.1"/>
    <property type="match status" value="1"/>
</dbReference>
<dbReference type="SUPFAM" id="SSF55874">
    <property type="entry name" value="ATPase domain of HSP90 chaperone/DNA topoisomerase II/histidine kinase"/>
    <property type="match status" value="1"/>
</dbReference>
<comment type="subunit">
    <text evidence="10">Heterotetramer, composed of two GyrA and two GyrB chains. In the heterotetramer, GyrA contains the active site tyrosine that forms a transient covalent intermediate with DNA, while GyrB binds cofactors and catalyzes ATP hydrolysis.</text>
</comment>
<reference evidence="12 13" key="1">
    <citation type="submission" date="2016-08" db="EMBL/GenBank/DDBJ databases">
        <title>New Insights into Marine Group III Euryarchaeota, from dark to light.</title>
        <authorList>
            <person name="Haro-Moreno J.M."/>
            <person name="Rodriguez-Valera F."/>
            <person name="Lopez-Garcia P."/>
            <person name="Moreira D."/>
            <person name="Martin-Cuadrado A.B."/>
        </authorList>
    </citation>
    <scope>NUCLEOTIDE SEQUENCE [LARGE SCALE GENOMIC DNA]</scope>
    <source>
        <strain evidence="12">CG-Epi1</strain>
    </source>
</reference>
<dbReference type="InterPro" id="IPR000565">
    <property type="entry name" value="Topo_IIA_B"/>
</dbReference>
<dbReference type="InterPro" id="IPR036890">
    <property type="entry name" value="HATPase_C_sf"/>
</dbReference>
<dbReference type="NCBIfam" id="TIGR01059">
    <property type="entry name" value="gyrB"/>
    <property type="match status" value="1"/>
</dbReference>
<name>A0A1J5TJX1_9ARCH</name>
<dbReference type="Pfam" id="PF00204">
    <property type="entry name" value="DNA_gyraseB"/>
    <property type="match status" value="1"/>
</dbReference>
<feature type="binding site" evidence="10">
    <location>
        <position position="426"/>
    </location>
    <ligand>
        <name>Mg(2+)</name>
        <dbReference type="ChEBI" id="CHEBI:18420"/>
        <label>1</label>
        <note>catalytic</note>
    </ligand>
</feature>
<dbReference type="PRINTS" id="PR01159">
    <property type="entry name" value="DNAGYRASEB"/>
</dbReference>
<dbReference type="GO" id="GO:0006261">
    <property type="term" value="P:DNA-templated DNA replication"/>
    <property type="evidence" value="ECO:0007669"/>
    <property type="project" value="UniProtKB-UniRule"/>
</dbReference>
<dbReference type="InterPro" id="IPR002288">
    <property type="entry name" value="DNA_gyrase_B_C"/>
</dbReference>
<evidence type="ECO:0000256" key="5">
    <source>
        <dbReference type="ARBA" id="ARBA00022840"/>
    </source>
</evidence>
<dbReference type="Pfam" id="PF01751">
    <property type="entry name" value="Toprim"/>
    <property type="match status" value="1"/>
</dbReference>
<keyword evidence="9 10" id="KW-0413">Isomerase</keyword>
<keyword evidence="5 10" id="KW-0067">ATP-binding</keyword>
<dbReference type="GO" id="GO:0005524">
    <property type="term" value="F:ATP binding"/>
    <property type="evidence" value="ECO:0007669"/>
    <property type="project" value="UniProtKB-UniRule"/>
</dbReference>
<keyword evidence="3 10" id="KW-0479">Metal-binding</keyword>
<dbReference type="GO" id="GO:0046872">
    <property type="term" value="F:metal ion binding"/>
    <property type="evidence" value="ECO:0007669"/>
    <property type="project" value="UniProtKB-KW"/>
</dbReference>
<dbReference type="InterPro" id="IPR014721">
    <property type="entry name" value="Ribsml_uS5_D2-typ_fold_subgr"/>
</dbReference>
<dbReference type="FunFam" id="3.30.230.10:FF:000005">
    <property type="entry name" value="DNA gyrase subunit B"/>
    <property type="match status" value="1"/>
</dbReference>
<dbReference type="SUPFAM" id="SSF56719">
    <property type="entry name" value="Type II DNA topoisomerase"/>
    <property type="match status" value="1"/>
</dbReference>
<dbReference type="InterPro" id="IPR001241">
    <property type="entry name" value="Topo_IIA"/>
</dbReference>
<evidence type="ECO:0000256" key="1">
    <source>
        <dbReference type="ARBA" id="ARBA00000185"/>
    </source>
</evidence>
<evidence type="ECO:0000256" key="4">
    <source>
        <dbReference type="ARBA" id="ARBA00022741"/>
    </source>
</evidence>
<dbReference type="PROSITE" id="PS50880">
    <property type="entry name" value="TOPRIM"/>
    <property type="match status" value="1"/>
</dbReference>
<comment type="cofactor">
    <cofactor evidence="10">
        <name>Mg(2+)</name>
        <dbReference type="ChEBI" id="CHEBI:18420"/>
    </cofactor>
    <cofactor evidence="10">
        <name>Mn(2+)</name>
        <dbReference type="ChEBI" id="CHEBI:29035"/>
    </cofactor>
    <cofactor evidence="10">
        <name>Ca(2+)</name>
        <dbReference type="ChEBI" id="CHEBI:29108"/>
    </cofactor>
    <text evidence="10">Binds two Mg(2+) per subunit. The magnesium ions form salt bridges with both the protein and the DNA. Can also accept other divalent metal cations, such as Mn(2+) or Ca(2+).</text>
</comment>
<feature type="domain" description="Toprim" evidence="11">
    <location>
        <begin position="420"/>
        <end position="539"/>
    </location>
</feature>
<dbReference type="PROSITE" id="PS00177">
    <property type="entry name" value="TOPOISOMERASE_II"/>
    <property type="match status" value="1"/>
</dbReference>
<feature type="binding site" evidence="10">
    <location>
        <position position="504"/>
    </location>
    <ligand>
        <name>Mg(2+)</name>
        <dbReference type="ChEBI" id="CHEBI:18420"/>
        <label>1</label>
        <note>catalytic</note>
    </ligand>
</feature>
<dbReference type="InterPro" id="IPR013760">
    <property type="entry name" value="Topo_IIA-like_dom_sf"/>
</dbReference>
<protein>
    <recommendedName>
        <fullName evidence="10">DNA gyrase subunit B</fullName>
        <ecNumber evidence="10">5.6.2.2</ecNumber>
    </recommendedName>
</protein>
<dbReference type="FunFam" id="3.40.50.670:FF:000002">
    <property type="entry name" value="DNA gyrase subunit B"/>
    <property type="match status" value="1"/>
</dbReference>
<evidence type="ECO:0000256" key="10">
    <source>
        <dbReference type="HAMAP-Rule" id="MF_01898"/>
    </source>
</evidence>
<dbReference type="HAMAP" id="MF_01898">
    <property type="entry name" value="GyrB"/>
    <property type="match status" value="1"/>
</dbReference>
<feature type="binding site" evidence="10">
    <location>
        <position position="504"/>
    </location>
    <ligand>
        <name>Mg(2+)</name>
        <dbReference type="ChEBI" id="CHEBI:18420"/>
        <label>2</label>
    </ligand>
</feature>
<dbReference type="SMART" id="SM00387">
    <property type="entry name" value="HATPase_c"/>
    <property type="match status" value="1"/>
</dbReference>
<dbReference type="EC" id="5.6.2.2" evidence="10"/>
<dbReference type="AlphaFoldDB" id="A0A1J5TJX1"/>
<dbReference type="Gene3D" id="3.30.230.10">
    <property type="match status" value="1"/>
</dbReference>
<accession>A0A1J5TJX1</accession>
<dbReference type="SMART" id="SM00433">
    <property type="entry name" value="TOP2c"/>
    <property type="match status" value="1"/>
</dbReference>
<gene>
    <name evidence="10" type="primary">gyrB</name>
    <name evidence="12" type="ORF">BD935_00585</name>
</gene>
<dbReference type="EMBL" id="MIZA01000001">
    <property type="protein sequence ID" value="OIR21263.1"/>
    <property type="molecule type" value="Genomic_DNA"/>
</dbReference>
<dbReference type="NCBIfam" id="NF004189">
    <property type="entry name" value="PRK05644.1"/>
    <property type="match status" value="1"/>
</dbReference>
<comment type="caution">
    <text evidence="12">The sequence shown here is derived from an EMBL/GenBank/DDBJ whole genome shotgun (WGS) entry which is preliminary data.</text>
</comment>
<keyword evidence="6 10" id="KW-0460">Magnesium</keyword>
<feature type="site" description="Interaction with DNA" evidence="10">
    <location>
        <position position="454"/>
    </location>
</feature>
<dbReference type="PANTHER" id="PTHR45866">
    <property type="entry name" value="DNA GYRASE/TOPOISOMERASE SUBUNIT B"/>
    <property type="match status" value="1"/>
</dbReference>
<evidence type="ECO:0000256" key="6">
    <source>
        <dbReference type="ARBA" id="ARBA00022842"/>
    </source>
</evidence>
<dbReference type="InterPro" id="IPR011557">
    <property type="entry name" value="GyrB"/>
</dbReference>
<dbReference type="STRING" id="1888995.BD935_00585"/>
<dbReference type="Gene3D" id="3.30.565.10">
    <property type="entry name" value="Histidine kinase-like ATPase, C-terminal domain"/>
    <property type="match status" value="1"/>
</dbReference>
<dbReference type="GO" id="GO:0005737">
    <property type="term" value="C:cytoplasm"/>
    <property type="evidence" value="ECO:0007669"/>
    <property type="project" value="UniProtKB-SubCell"/>
</dbReference>
<keyword evidence="10" id="KW-0963">Cytoplasm</keyword>
<evidence type="ECO:0000313" key="13">
    <source>
        <dbReference type="Proteomes" id="UP000183080"/>
    </source>
</evidence>
<keyword evidence="8" id="KW-0238">DNA-binding</keyword>
<comment type="function">
    <text evidence="10">A type II topoisomerase that negatively supercoils closed circular double-stranded (ds) DNA in an ATP-dependent manner to modulate DNA topology and maintain chromosomes in an underwound state. Negative supercoiling favors strand separation, and DNA replication, transcription, recombination and repair, all of which involve strand separation. Also able to catalyze the interconversion of other topological isomers of dsDNA rings, including catenanes and knotted rings. Type II topoisomerases break and join 2 DNA strands simultaneously in an ATP-dependent manner.</text>
</comment>